<dbReference type="SUPFAM" id="SSF53474">
    <property type="entry name" value="alpha/beta-Hydrolases"/>
    <property type="match status" value="1"/>
</dbReference>
<dbReference type="PANTHER" id="PTHR47381">
    <property type="entry name" value="ALPHA/BETA-HYDROLASES SUPERFAMILY PROTEIN"/>
    <property type="match status" value="1"/>
</dbReference>
<gene>
    <name evidence="2" type="ORF">J2S07_000158</name>
</gene>
<comment type="caution">
    <text evidence="2">The sequence shown here is derived from an EMBL/GenBank/DDBJ whole genome shotgun (WGS) entry which is preliminary data.</text>
</comment>
<dbReference type="InterPro" id="IPR029058">
    <property type="entry name" value="AB_hydrolase_fold"/>
</dbReference>
<name>A0ABT9UYT6_9BACL</name>
<dbReference type="PANTHER" id="PTHR47381:SF3">
    <property type="entry name" value="ALPHA_BETA-HYDROLASES SUPERFAMILY PROTEIN"/>
    <property type="match status" value="1"/>
</dbReference>
<evidence type="ECO:0000259" key="1">
    <source>
        <dbReference type="Pfam" id="PF00326"/>
    </source>
</evidence>
<organism evidence="2 3">
    <name type="scientific">Anoxybacillus andreesenii</name>
    <dbReference type="NCBI Taxonomy" id="1325932"/>
    <lineage>
        <taxon>Bacteria</taxon>
        <taxon>Bacillati</taxon>
        <taxon>Bacillota</taxon>
        <taxon>Bacilli</taxon>
        <taxon>Bacillales</taxon>
        <taxon>Anoxybacillaceae</taxon>
        <taxon>Anoxybacillus</taxon>
    </lineage>
</organism>
<evidence type="ECO:0000313" key="2">
    <source>
        <dbReference type="EMBL" id="MDQ0153860.1"/>
    </source>
</evidence>
<reference evidence="2 3" key="1">
    <citation type="submission" date="2023-07" db="EMBL/GenBank/DDBJ databases">
        <title>Genomic Encyclopedia of Type Strains, Phase IV (KMG-IV): sequencing the most valuable type-strain genomes for metagenomic binning, comparative biology and taxonomic classification.</title>
        <authorList>
            <person name="Goeker M."/>
        </authorList>
    </citation>
    <scope>NUCLEOTIDE SEQUENCE [LARGE SCALE GENOMIC DNA]</scope>
    <source>
        <strain evidence="2 3">DSM 23948</strain>
    </source>
</reference>
<dbReference type="InterPro" id="IPR001375">
    <property type="entry name" value="Peptidase_S9_cat"/>
</dbReference>
<dbReference type="Pfam" id="PF00326">
    <property type="entry name" value="Peptidase_S9"/>
    <property type="match status" value="1"/>
</dbReference>
<dbReference type="Gene3D" id="3.40.50.1820">
    <property type="entry name" value="alpha/beta hydrolase"/>
    <property type="match status" value="1"/>
</dbReference>
<evidence type="ECO:0000313" key="3">
    <source>
        <dbReference type="Proteomes" id="UP001231362"/>
    </source>
</evidence>
<proteinExistence type="predicted"/>
<accession>A0ABT9UYT6</accession>
<sequence>MINIEKSHVGEIPFLHIVRNDLNEEQLPFVIFVHGFESAMENNLHYAYLLAGKGFRVVLPEAINHGERNPGLSTQEMNIRFWETVTTTIDELSIIKEHFKNRIDPNRIGLAGTSMGGIVTLGALTQYPWIKAAVSLMGMPYYEQFSQVQLEQLEKNGVMIPLSDKEKEKVFEHLRHYDLSLQPEKLAGRPLLFWHGMKDPVVPFAFSHKFYESIQPLYEKEPEKIKFIADEKADHKVSREGVLQLVDWFEKYLG</sequence>
<dbReference type="Proteomes" id="UP001231362">
    <property type="component" value="Unassembled WGS sequence"/>
</dbReference>
<protein>
    <submittedName>
        <fullName evidence="2">Fermentation-respiration switch protein FrsA (DUF1100 family)</fullName>
    </submittedName>
</protein>
<dbReference type="EMBL" id="JAUSTU010000001">
    <property type="protein sequence ID" value="MDQ0153860.1"/>
    <property type="molecule type" value="Genomic_DNA"/>
</dbReference>
<keyword evidence="3" id="KW-1185">Reference proteome</keyword>
<dbReference type="RefSeq" id="WP_307148486.1">
    <property type="nucleotide sequence ID" value="NZ_JAUSTU010000001.1"/>
</dbReference>
<feature type="domain" description="Peptidase S9 prolyl oligopeptidase catalytic" evidence="1">
    <location>
        <begin position="100"/>
        <end position="254"/>
    </location>
</feature>